<organism evidence="1 2">
    <name type="scientific">Obba rivulosa</name>
    <dbReference type="NCBI Taxonomy" id="1052685"/>
    <lineage>
        <taxon>Eukaryota</taxon>
        <taxon>Fungi</taxon>
        <taxon>Dikarya</taxon>
        <taxon>Basidiomycota</taxon>
        <taxon>Agaricomycotina</taxon>
        <taxon>Agaricomycetes</taxon>
        <taxon>Polyporales</taxon>
        <taxon>Gelatoporiaceae</taxon>
        <taxon>Obba</taxon>
    </lineage>
</organism>
<evidence type="ECO:0000313" key="1">
    <source>
        <dbReference type="EMBL" id="OCH89525.1"/>
    </source>
</evidence>
<name>A0A8E2AWD0_9APHY</name>
<accession>A0A8E2AWD0</accession>
<dbReference type="EMBL" id="KV722425">
    <property type="protein sequence ID" value="OCH89525.1"/>
    <property type="molecule type" value="Genomic_DNA"/>
</dbReference>
<dbReference type="OrthoDB" id="2803094at2759"/>
<protein>
    <submittedName>
        <fullName evidence="1">Uncharacterized protein</fullName>
    </submittedName>
</protein>
<sequence>MLLYGADNHTCGSSLGDLPPEYRNIRSFLDLLKLDLPQLPLNYTDNVLGATKKLSSAESSLDEDKQLRRIVFVPNLVDQLYGEASRLLGAELLDWNSSDDGSFAAAIHPLITTNGLPKIICSEKDTEAYSGAGILRPALTIINAIKTGTRKLGINNDTSMSSAPQDDVNPDALVLTRIRYRTAFFRYKRPRTSEEESITLFTELQVVHNGLKTNIGRALKFGWPDKSVIWAMKQLRCRRGCCLRLGCKWYSTTSRREFSPLAPVTTSFGLCPILAAFAWIAPADGLIDKKHLRLPPLDDWWERDASCMKRIAAIEVAGVYVW</sequence>
<keyword evidence="2" id="KW-1185">Reference proteome</keyword>
<reference evidence="1 2" key="1">
    <citation type="submission" date="2016-07" db="EMBL/GenBank/DDBJ databases">
        <title>Draft genome of the white-rot fungus Obba rivulosa 3A-2.</title>
        <authorList>
            <consortium name="DOE Joint Genome Institute"/>
            <person name="Miettinen O."/>
            <person name="Riley R."/>
            <person name="Acob R."/>
            <person name="Barry K."/>
            <person name="Cullen D."/>
            <person name="De Vries R."/>
            <person name="Hainaut M."/>
            <person name="Hatakka A."/>
            <person name="Henrissat B."/>
            <person name="Hilden K."/>
            <person name="Kuo R."/>
            <person name="Labutti K."/>
            <person name="Lipzen A."/>
            <person name="Makela M.R."/>
            <person name="Sandor L."/>
            <person name="Spatafora J.W."/>
            <person name="Grigoriev I.V."/>
            <person name="Hibbett D.S."/>
        </authorList>
    </citation>
    <scope>NUCLEOTIDE SEQUENCE [LARGE SCALE GENOMIC DNA]</scope>
    <source>
        <strain evidence="1 2">3A-2</strain>
    </source>
</reference>
<dbReference type="Proteomes" id="UP000250043">
    <property type="component" value="Unassembled WGS sequence"/>
</dbReference>
<proteinExistence type="predicted"/>
<gene>
    <name evidence="1" type="ORF">OBBRIDRAFT_804664</name>
</gene>
<dbReference type="AlphaFoldDB" id="A0A8E2AWD0"/>
<evidence type="ECO:0000313" key="2">
    <source>
        <dbReference type="Proteomes" id="UP000250043"/>
    </source>
</evidence>